<dbReference type="InParanoid" id="L7JVW4"/>
<organism evidence="1 2">
    <name type="scientific">Trachipleistophora hominis</name>
    <name type="common">Microsporidian parasite</name>
    <dbReference type="NCBI Taxonomy" id="72359"/>
    <lineage>
        <taxon>Eukaryota</taxon>
        <taxon>Fungi</taxon>
        <taxon>Fungi incertae sedis</taxon>
        <taxon>Microsporidia</taxon>
        <taxon>Pleistophoridae</taxon>
        <taxon>Trachipleistophora</taxon>
    </lineage>
</organism>
<evidence type="ECO:0000313" key="1">
    <source>
        <dbReference type="EMBL" id="ELQ75455.1"/>
    </source>
</evidence>
<name>L7JVW4_TRAHO</name>
<protein>
    <submittedName>
        <fullName evidence="1">Uncharacterized protein</fullName>
    </submittedName>
</protein>
<reference evidence="1 2" key="1">
    <citation type="journal article" date="2012" name="PLoS Pathog.">
        <title>The genome of the obligate intracellular parasite Trachipleistophora hominis: new insights into microsporidian genome dynamics and reductive evolution.</title>
        <authorList>
            <person name="Heinz E."/>
            <person name="Williams T.A."/>
            <person name="Nakjang S."/>
            <person name="Noel C.J."/>
            <person name="Swan D.C."/>
            <person name="Goldberg A.V."/>
            <person name="Harris S.R."/>
            <person name="Weinmaier T."/>
            <person name="Markert S."/>
            <person name="Becher D."/>
            <person name="Bernhardt J."/>
            <person name="Dagan T."/>
            <person name="Hacker C."/>
            <person name="Lucocq J.M."/>
            <person name="Schweder T."/>
            <person name="Rattei T."/>
            <person name="Hall N."/>
            <person name="Hirt R.P."/>
            <person name="Embley T.M."/>
        </authorList>
    </citation>
    <scope>NUCLEOTIDE SEQUENCE [LARGE SCALE GENOMIC DNA]</scope>
</reference>
<dbReference type="AlphaFoldDB" id="L7JVW4"/>
<dbReference type="VEuPathDB" id="MicrosporidiaDB:THOM_1596"/>
<dbReference type="Proteomes" id="UP000011185">
    <property type="component" value="Unassembled WGS sequence"/>
</dbReference>
<sequence length="51" mass="6129">VRNKTLKMFLENEDIQVLQNQMDDSMRNLRFKLKEAIFVTLESSNNLKKQE</sequence>
<dbReference type="HOGENOM" id="CLU_3112250_0_0_1"/>
<dbReference type="EMBL" id="JH993959">
    <property type="protein sequence ID" value="ELQ75455.1"/>
    <property type="molecule type" value="Genomic_DNA"/>
</dbReference>
<evidence type="ECO:0000313" key="2">
    <source>
        <dbReference type="Proteomes" id="UP000011185"/>
    </source>
</evidence>
<accession>L7JVW4</accession>
<gene>
    <name evidence="1" type="ORF">THOM_1596</name>
</gene>
<proteinExistence type="predicted"/>
<keyword evidence="2" id="KW-1185">Reference proteome</keyword>
<feature type="non-terminal residue" evidence="1">
    <location>
        <position position="1"/>
    </location>
</feature>